<dbReference type="HOGENOM" id="CLU_1249275_0_0_11"/>
<evidence type="ECO:0000313" key="2">
    <source>
        <dbReference type="EMBL" id="EID52338.1"/>
    </source>
</evidence>
<dbReference type="RefSeq" id="WP_006236428.1">
    <property type="nucleotide sequence ID" value="NZ_JH636049.1"/>
</dbReference>
<organism evidence="2 3">
    <name type="scientific">Saccharomonospora xinjiangensis XJ-54</name>
    <dbReference type="NCBI Taxonomy" id="882086"/>
    <lineage>
        <taxon>Bacteria</taxon>
        <taxon>Bacillati</taxon>
        <taxon>Actinomycetota</taxon>
        <taxon>Actinomycetes</taxon>
        <taxon>Pseudonocardiales</taxon>
        <taxon>Pseudonocardiaceae</taxon>
        <taxon>Saccharomonospora</taxon>
    </lineage>
</organism>
<keyword evidence="3" id="KW-1185">Reference proteome</keyword>
<gene>
    <name evidence="2" type="ORF">SacxiDRAFT_0053</name>
</gene>
<reference evidence="2 3" key="1">
    <citation type="submission" date="2012-01" db="EMBL/GenBank/DDBJ databases">
        <title>Improved High-Quality Draft sequence of Saccharomonospora xinjiangensis XJ-54.</title>
        <authorList>
            <consortium name="US DOE Joint Genome Institute"/>
            <person name="Lucas S."/>
            <person name="Han J."/>
            <person name="Lapidus A."/>
            <person name="Cheng J.-F."/>
            <person name="Goodwin L."/>
            <person name="Pitluck S."/>
            <person name="Peters L."/>
            <person name="Mikhailova N."/>
            <person name="Teshima H."/>
            <person name="Detter J.C."/>
            <person name="Han C."/>
            <person name="Tapia R."/>
            <person name="Land M."/>
            <person name="Hauser L."/>
            <person name="Kyrpides N."/>
            <person name="Ivanova N."/>
            <person name="Pagani I."/>
            <person name="Brambilla E.-M."/>
            <person name="Klenk H.-P."/>
            <person name="Woyke T."/>
        </authorList>
    </citation>
    <scope>NUCLEOTIDE SEQUENCE [LARGE SCALE GENOMIC DNA]</scope>
    <source>
        <strain evidence="2 3">XJ-54</strain>
    </source>
</reference>
<dbReference type="STRING" id="882086.SacxiDRAFT_0053"/>
<proteinExistence type="predicted"/>
<evidence type="ECO:0000256" key="1">
    <source>
        <dbReference type="SAM" id="MobiDB-lite"/>
    </source>
</evidence>
<dbReference type="AlphaFoldDB" id="I0UWT5"/>
<accession>I0UWT5</accession>
<feature type="region of interest" description="Disordered" evidence="1">
    <location>
        <begin position="1"/>
        <end position="20"/>
    </location>
</feature>
<sequence length="225" mass="23852">MPEQKWVTLPDGRKVPLNKPKRRGAPAVLAVGTAVVLGASGGLGGIAAVSGSAGGSTAVSAAESAVVRNIHSHLSKAKRTARQGNSQRAWQQLRMRKGPERHENAVECVTFTFGQVQEFFLTTPCQSLERWQYPITDGAGSTMLVAVSKVTMRQASQARQFRRLIDEHGTGDIHPIAPIVPFTGHHYDSKPAGRSVIVAEAEPLTGNPSEAVLQATAEAATAITS</sequence>
<dbReference type="EMBL" id="JH636049">
    <property type="protein sequence ID" value="EID52338.1"/>
    <property type="molecule type" value="Genomic_DNA"/>
</dbReference>
<evidence type="ECO:0000313" key="3">
    <source>
        <dbReference type="Proteomes" id="UP000004691"/>
    </source>
</evidence>
<dbReference type="eggNOG" id="ENOG5033WHD">
    <property type="taxonomic scope" value="Bacteria"/>
</dbReference>
<dbReference type="Proteomes" id="UP000004691">
    <property type="component" value="Unassembled WGS sequence"/>
</dbReference>
<name>I0UWT5_9PSEU</name>
<protein>
    <submittedName>
        <fullName evidence="2">Uncharacterized protein</fullName>
    </submittedName>
</protein>